<organism evidence="1 2">
    <name type="scientific">Streptomyces mirabilis</name>
    <dbReference type="NCBI Taxonomy" id="68239"/>
    <lineage>
        <taxon>Bacteria</taxon>
        <taxon>Bacillati</taxon>
        <taxon>Actinomycetota</taxon>
        <taxon>Actinomycetes</taxon>
        <taxon>Kitasatosporales</taxon>
        <taxon>Streptomycetaceae</taxon>
        <taxon>Streptomyces</taxon>
    </lineage>
</organism>
<name>A0A1I2KDM2_9ACTN</name>
<gene>
    <name evidence="1" type="ORF">SAMN02787118_1103</name>
</gene>
<evidence type="ECO:0000313" key="2">
    <source>
        <dbReference type="Proteomes" id="UP000181942"/>
    </source>
</evidence>
<dbReference type="EMBL" id="FONR01000010">
    <property type="protein sequence ID" value="SFF64399.1"/>
    <property type="molecule type" value="Genomic_DNA"/>
</dbReference>
<reference evidence="1 2" key="1">
    <citation type="submission" date="2016-10" db="EMBL/GenBank/DDBJ databases">
        <authorList>
            <person name="de Groot N.N."/>
        </authorList>
    </citation>
    <scope>NUCLEOTIDE SEQUENCE [LARGE SCALE GENOMIC DNA]</scope>
    <source>
        <strain evidence="1 2">OK461</strain>
    </source>
</reference>
<accession>A0A1I2KDM2</accession>
<proteinExistence type="predicted"/>
<dbReference type="Proteomes" id="UP000181942">
    <property type="component" value="Unassembled WGS sequence"/>
</dbReference>
<evidence type="ECO:0000313" key="1">
    <source>
        <dbReference type="EMBL" id="SFF64399.1"/>
    </source>
</evidence>
<protein>
    <submittedName>
        <fullName evidence="1">Uncharacterized protein</fullName>
    </submittedName>
</protein>
<dbReference type="AlphaFoldDB" id="A0A1I2KDM2"/>
<sequence>MHRRFAIRSRAGVWGRLHQKVLQLLDEEDLVDLSRAVLDPSHVRWWLRGTSDLDPVGALTGLGAAGDLQRSALSCRRP</sequence>